<proteinExistence type="predicted"/>
<sequence length="62" mass="7057">MPTGHRDISTCSEEAEFEPQRPCIVSQDINTLCKDVTKETSRRHQLDKVVELTQGKFPLLIS</sequence>
<protein>
    <submittedName>
        <fullName evidence="1">Uncharacterized protein</fullName>
    </submittedName>
</protein>
<dbReference type="EMBL" id="SRLO01000654">
    <property type="protein sequence ID" value="TNN49494.1"/>
    <property type="molecule type" value="Genomic_DNA"/>
</dbReference>
<evidence type="ECO:0000313" key="2">
    <source>
        <dbReference type="Proteomes" id="UP000314294"/>
    </source>
</evidence>
<keyword evidence="2" id="KW-1185">Reference proteome</keyword>
<comment type="caution">
    <text evidence="1">The sequence shown here is derived from an EMBL/GenBank/DDBJ whole genome shotgun (WGS) entry which is preliminary data.</text>
</comment>
<dbReference type="AlphaFoldDB" id="A0A4Z2G9J0"/>
<gene>
    <name evidence="1" type="ORF">EYF80_040288</name>
</gene>
<organism evidence="1 2">
    <name type="scientific">Liparis tanakae</name>
    <name type="common">Tanaka's snailfish</name>
    <dbReference type="NCBI Taxonomy" id="230148"/>
    <lineage>
        <taxon>Eukaryota</taxon>
        <taxon>Metazoa</taxon>
        <taxon>Chordata</taxon>
        <taxon>Craniata</taxon>
        <taxon>Vertebrata</taxon>
        <taxon>Euteleostomi</taxon>
        <taxon>Actinopterygii</taxon>
        <taxon>Neopterygii</taxon>
        <taxon>Teleostei</taxon>
        <taxon>Neoteleostei</taxon>
        <taxon>Acanthomorphata</taxon>
        <taxon>Eupercaria</taxon>
        <taxon>Perciformes</taxon>
        <taxon>Cottioidei</taxon>
        <taxon>Cottales</taxon>
        <taxon>Liparidae</taxon>
        <taxon>Liparis</taxon>
    </lineage>
</organism>
<accession>A0A4Z2G9J0</accession>
<evidence type="ECO:0000313" key="1">
    <source>
        <dbReference type="EMBL" id="TNN49494.1"/>
    </source>
</evidence>
<reference evidence="1 2" key="1">
    <citation type="submission" date="2019-03" db="EMBL/GenBank/DDBJ databases">
        <title>First draft genome of Liparis tanakae, snailfish: a comprehensive survey of snailfish specific genes.</title>
        <authorList>
            <person name="Kim W."/>
            <person name="Song I."/>
            <person name="Jeong J.-H."/>
            <person name="Kim D."/>
            <person name="Kim S."/>
            <person name="Ryu S."/>
            <person name="Song J.Y."/>
            <person name="Lee S.K."/>
        </authorList>
    </citation>
    <scope>NUCLEOTIDE SEQUENCE [LARGE SCALE GENOMIC DNA]</scope>
    <source>
        <tissue evidence="1">Muscle</tissue>
    </source>
</reference>
<dbReference type="Proteomes" id="UP000314294">
    <property type="component" value="Unassembled WGS sequence"/>
</dbReference>
<name>A0A4Z2G9J0_9TELE</name>
<dbReference type="OrthoDB" id="411211at2759"/>